<dbReference type="EMBL" id="VDLU01000001">
    <property type="protein sequence ID" value="TNJ30423.1"/>
    <property type="molecule type" value="Genomic_DNA"/>
</dbReference>
<comment type="caution">
    <text evidence="1">The sequence shown here is derived from an EMBL/GenBank/DDBJ whole genome shotgun (WGS) entry which is preliminary data.</text>
</comment>
<evidence type="ECO:0000313" key="2">
    <source>
        <dbReference type="Proteomes" id="UP000315496"/>
    </source>
</evidence>
<dbReference type="VEuPathDB" id="GiardiaDB:GMRT_jh011"/>
<name>A0A4Z1T8H6_GIAMU</name>
<gene>
    <name evidence="1" type="ORF">GMRT_jh011</name>
</gene>
<sequence length="109" mass="12099">MTAMGTIDNKLETLQSDFKTFRENLTSLEQEVTTHMRKMNTMSADLAKFISALESAQLAAMETSDKSTATLSAKLSANMASTLDGINKELMKLQDLKHEVGRVREAWQA</sequence>
<proteinExistence type="predicted"/>
<keyword evidence="2" id="KW-1185">Reference proteome</keyword>
<accession>A0A4Z1T8H6</accession>
<evidence type="ECO:0000313" key="1">
    <source>
        <dbReference type="EMBL" id="TNJ30423.1"/>
    </source>
</evidence>
<reference evidence="1 2" key="1">
    <citation type="submission" date="2019-05" db="EMBL/GenBank/DDBJ databases">
        <title>The compact genome of Giardia muris reveals important steps in the evolution of intestinal protozoan parasites.</title>
        <authorList>
            <person name="Xu F."/>
            <person name="Jimenez-Gonzalez A."/>
            <person name="Einarsson E."/>
            <person name="Astvaldsson A."/>
            <person name="Peirasmaki D."/>
            <person name="Eckmann L."/>
            <person name="Andersson J.O."/>
            <person name="Svard S.G."/>
            <person name="Jerlstrom-Hultqvist J."/>
        </authorList>
    </citation>
    <scope>NUCLEOTIDE SEQUENCE [LARGE SCALE GENOMIC DNA]</scope>
    <source>
        <strain evidence="1 2">Roberts-Thomson</strain>
    </source>
</reference>
<dbReference type="Proteomes" id="UP000315496">
    <property type="component" value="Chromosome 1"/>
</dbReference>
<dbReference type="AlphaFoldDB" id="A0A4Z1T8H6"/>
<organism evidence="1 2">
    <name type="scientific">Giardia muris</name>
    <dbReference type="NCBI Taxonomy" id="5742"/>
    <lineage>
        <taxon>Eukaryota</taxon>
        <taxon>Metamonada</taxon>
        <taxon>Diplomonadida</taxon>
        <taxon>Hexamitidae</taxon>
        <taxon>Giardiinae</taxon>
        <taxon>Giardia</taxon>
    </lineage>
</organism>
<protein>
    <submittedName>
        <fullName evidence="1">Uncharacterized protein</fullName>
    </submittedName>
</protein>